<proteinExistence type="predicted"/>
<dbReference type="EMBL" id="OZ020104">
    <property type="protein sequence ID" value="CAK9278547.1"/>
    <property type="molecule type" value="Genomic_DNA"/>
</dbReference>
<keyword evidence="2" id="KW-1185">Reference proteome</keyword>
<protein>
    <submittedName>
        <fullName evidence="1">Uncharacterized protein</fullName>
    </submittedName>
</protein>
<evidence type="ECO:0000313" key="2">
    <source>
        <dbReference type="Proteomes" id="UP001497444"/>
    </source>
</evidence>
<dbReference type="Proteomes" id="UP001497444">
    <property type="component" value="Chromosome 9"/>
</dbReference>
<name>A0ABP0XLX8_9BRYO</name>
<organism evidence="1 2">
    <name type="scientific">Sphagnum jensenii</name>
    <dbReference type="NCBI Taxonomy" id="128206"/>
    <lineage>
        <taxon>Eukaryota</taxon>
        <taxon>Viridiplantae</taxon>
        <taxon>Streptophyta</taxon>
        <taxon>Embryophyta</taxon>
        <taxon>Bryophyta</taxon>
        <taxon>Sphagnophytina</taxon>
        <taxon>Sphagnopsida</taxon>
        <taxon>Sphagnales</taxon>
        <taxon>Sphagnaceae</taxon>
        <taxon>Sphagnum</taxon>
    </lineage>
</organism>
<accession>A0ABP0XLX8</accession>
<sequence>MRPGSASAGTLRAISRPRYQSLCLLPSYCAAANQLATLLVCAPPTTLGRRRVVRIEPRWKEKTVMADCGGTQVGGWGRSGWGKLGQGTRR</sequence>
<reference evidence="1" key="1">
    <citation type="submission" date="2024-02" db="EMBL/GenBank/DDBJ databases">
        <authorList>
            <consortium name="ELIXIR-Norway"/>
            <consortium name="Elixir Norway"/>
        </authorList>
    </citation>
    <scope>NUCLEOTIDE SEQUENCE</scope>
</reference>
<gene>
    <name evidence="1" type="ORF">CSSPJE1EN1_LOCUS24025</name>
</gene>
<evidence type="ECO:0000313" key="1">
    <source>
        <dbReference type="EMBL" id="CAK9278547.1"/>
    </source>
</evidence>